<dbReference type="InterPro" id="IPR009781">
    <property type="entry name" value="DUF1345"/>
</dbReference>
<keyword evidence="1" id="KW-1133">Transmembrane helix</keyword>
<keyword evidence="1" id="KW-0472">Membrane</keyword>
<dbReference type="OrthoDB" id="64737at2"/>
<accession>A0A0T5VSU7</accession>
<comment type="caution">
    <text evidence="2">The sequence shown here is derived from an EMBL/GenBank/DDBJ whole genome shotgun (WGS) entry which is preliminary data.</text>
</comment>
<dbReference type="Proteomes" id="UP000051950">
    <property type="component" value="Unassembled WGS sequence"/>
</dbReference>
<organism evidence="2 3">
    <name type="scientific">Pedobacter ginsenosidimutans</name>
    <dbReference type="NCBI Taxonomy" id="687842"/>
    <lineage>
        <taxon>Bacteria</taxon>
        <taxon>Pseudomonadati</taxon>
        <taxon>Bacteroidota</taxon>
        <taxon>Sphingobacteriia</taxon>
        <taxon>Sphingobacteriales</taxon>
        <taxon>Sphingobacteriaceae</taxon>
        <taxon>Pedobacter</taxon>
    </lineage>
</organism>
<dbReference type="STRING" id="687842.ASU31_07275"/>
<sequence length="223" mass="25339">MEIEPKLEGIQKRSALFILLISLFLGITFYLVSFFFKMSVLTHIMFGWDIFCLILITLHWYMFFHTSAAETHLKAKMQDETRGEIFGIVVVSTFAGLLAVILLLINKDIEPIDLVVAITGMFLSWFLVHTTFSMRYAHLYYGDSKKGHSNKKGAGLEFPGDDEPDFIDFAYFSFVLGMTFQVSDVEISDRKIRRLSLLHSLIAFIFNTVIVALTINALAGLSK</sequence>
<reference evidence="2 3" key="1">
    <citation type="submission" date="2015-11" db="EMBL/GenBank/DDBJ databases">
        <title>Sequence of Pedobacter ginsenosidimutans.</title>
        <authorList>
            <person name="Carson E."/>
            <person name="Keyser V."/>
            <person name="Newman J."/>
            <person name="Miller J."/>
        </authorList>
    </citation>
    <scope>NUCLEOTIDE SEQUENCE [LARGE SCALE GENOMIC DNA]</scope>
    <source>
        <strain evidence="2 3">KACC 14530</strain>
    </source>
</reference>
<proteinExistence type="predicted"/>
<evidence type="ECO:0000313" key="3">
    <source>
        <dbReference type="Proteomes" id="UP000051950"/>
    </source>
</evidence>
<protein>
    <recommendedName>
        <fullName evidence="4">DUF1345 domain-containing protein</fullName>
    </recommendedName>
</protein>
<evidence type="ECO:0000256" key="1">
    <source>
        <dbReference type="SAM" id="Phobius"/>
    </source>
</evidence>
<dbReference type="Pfam" id="PF07077">
    <property type="entry name" value="DUF1345"/>
    <property type="match status" value="1"/>
</dbReference>
<keyword evidence="3" id="KW-1185">Reference proteome</keyword>
<dbReference type="RefSeq" id="WP_057931717.1">
    <property type="nucleotide sequence ID" value="NZ_LMZQ01000004.1"/>
</dbReference>
<evidence type="ECO:0000313" key="2">
    <source>
        <dbReference type="EMBL" id="KRT16612.1"/>
    </source>
</evidence>
<evidence type="ECO:0008006" key="4">
    <source>
        <dbReference type="Google" id="ProtNLM"/>
    </source>
</evidence>
<dbReference type="AlphaFoldDB" id="A0A0T5VSU7"/>
<feature type="transmembrane region" description="Helical" evidence="1">
    <location>
        <begin position="111"/>
        <end position="128"/>
    </location>
</feature>
<feature type="transmembrane region" description="Helical" evidence="1">
    <location>
        <begin position="197"/>
        <end position="219"/>
    </location>
</feature>
<keyword evidence="1" id="KW-0812">Transmembrane</keyword>
<dbReference type="EMBL" id="LMZQ01000004">
    <property type="protein sequence ID" value="KRT16612.1"/>
    <property type="molecule type" value="Genomic_DNA"/>
</dbReference>
<feature type="transmembrane region" description="Helical" evidence="1">
    <location>
        <begin position="85"/>
        <end position="105"/>
    </location>
</feature>
<gene>
    <name evidence="2" type="ORF">ASU31_07275</name>
</gene>
<feature type="transmembrane region" description="Helical" evidence="1">
    <location>
        <begin position="15"/>
        <end position="36"/>
    </location>
</feature>
<feature type="transmembrane region" description="Helical" evidence="1">
    <location>
        <begin position="42"/>
        <end position="64"/>
    </location>
</feature>
<name>A0A0T5VSU7_9SPHI</name>